<evidence type="ECO:0000313" key="1">
    <source>
        <dbReference type="EMBL" id="AFU88298.1"/>
    </source>
</evidence>
<keyword evidence="2" id="KW-1185">Reference proteome</keyword>
<dbReference type="KEGG" id="vg:13995356"/>
<gene>
    <name evidence="1" type="ORF">CcrColossus_gp428</name>
</gene>
<sequence>MQTFKDRVRAAVHETRRIDALKGLTLKPVQTSYTVDLGQEAYDALAKAERLAVARLVEPKHGLKPTLTERLELIAGVENVEYDGAFGPTVFLSITADCDRAKTKEHVIGVIQDQIKRANEWP</sequence>
<evidence type="ECO:0000313" key="2">
    <source>
        <dbReference type="Proteomes" id="UP000000463"/>
    </source>
</evidence>
<dbReference type="EMBL" id="JX100810">
    <property type="protein sequence ID" value="AFU88298.1"/>
    <property type="molecule type" value="Genomic_DNA"/>
</dbReference>
<reference evidence="1 2" key="1">
    <citation type="journal article" date="2012" name="BMC Genomics">
        <title>The Caulobacter crescentus phage phiCbK: genomics of a canonical phage.</title>
        <authorList>
            <person name="Gill J.J."/>
            <person name="Berry J.D."/>
            <person name="Russell W.K."/>
            <person name="Lessor L."/>
            <person name="Escobar Garcia D.A."/>
            <person name="Hernandez D."/>
            <person name="Kane A."/>
            <person name="Keene J."/>
            <person name="Maddox M."/>
            <person name="Martin R."/>
            <person name="Mohan S."/>
            <person name="Thorn A.M."/>
            <person name="Russell D.H."/>
            <person name="Young R."/>
        </authorList>
    </citation>
    <scope>NUCLEOTIDE SEQUENCE [LARGE SCALE GENOMIC DNA]</scope>
</reference>
<protein>
    <submittedName>
        <fullName evidence="1">Uncharacterized protein</fullName>
    </submittedName>
</protein>
<name>K4JWL3_9CAUD</name>
<dbReference type="Proteomes" id="UP000000463">
    <property type="component" value="Segment"/>
</dbReference>
<organism evidence="1 2">
    <name type="scientific">Caulobacter phage CcrColossus</name>
    <dbReference type="NCBI Taxonomy" id="1211640"/>
    <lineage>
        <taxon>Viruses</taxon>
        <taxon>Duplodnaviria</taxon>
        <taxon>Heunggongvirae</taxon>
        <taxon>Uroviricota</taxon>
        <taxon>Caudoviricetes</taxon>
        <taxon>Jeanschmidtviridae</taxon>
        <taxon>Colossusvirus</taxon>
        <taxon>Colossusvirus colossus</taxon>
    </lineage>
</organism>
<proteinExistence type="predicted"/>
<dbReference type="GeneID" id="13995356"/>
<accession>K4JWL3</accession>
<dbReference type="RefSeq" id="YP_006988662.1">
    <property type="nucleotide sequence ID" value="NC_019406.1"/>
</dbReference>